<accession>A0A6G0PYX1</accession>
<organism evidence="2 3">
    <name type="scientific">Phytophthora fragariae</name>
    <dbReference type="NCBI Taxonomy" id="53985"/>
    <lineage>
        <taxon>Eukaryota</taxon>
        <taxon>Sar</taxon>
        <taxon>Stramenopiles</taxon>
        <taxon>Oomycota</taxon>
        <taxon>Peronosporomycetes</taxon>
        <taxon>Peronosporales</taxon>
        <taxon>Peronosporaceae</taxon>
        <taxon>Phytophthora</taxon>
    </lineage>
</organism>
<reference evidence="2 3" key="1">
    <citation type="submission" date="2018-09" db="EMBL/GenBank/DDBJ databases">
        <title>Genomic investigation of the strawberry pathogen Phytophthora fragariae indicates pathogenicity is determined by transcriptional variation in three key races.</title>
        <authorList>
            <person name="Adams T.M."/>
            <person name="Armitage A.D."/>
            <person name="Sobczyk M.K."/>
            <person name="Bates H.J."/>
            <person name="Dunwell J.M."/>
            <person name="Nellist C.F."/>
            <person name="Harrison R.J."/>
        </authorList>
    </citation>
    <scope>NUCLEOTIDE SEQUENCE [LARGE SCALE GENOMIC DNA]</scope>
    <source>
        <strain evidence="2 3">NOV-77</strain>
    </source>
</reference>
<sequence>MLPSATEVLQGRGGRRRSGRQYAYHSGSVYAHPYMEQAGAKQRQARVGRVTAVQAPVVDSLPTAVVEVRDVRRRIKLDTGSQFSVAGEEWQALGERQDVLPPVDYVEGFTGAV</sequence>
<feature type="region of interest" description="Disordered" evidence="1">
    <location>
        <begin position="1"/>
        <end position="21"/>
    </location>
</feature>
<dbReference type="EMBL" id="QXFY01009970">
    <property type="protein sequence ID" value="KAE9261797.1"/>
    <property type="molecule type" value="Genomic_DNA"/>
</dbReference>
<gene>
    <name evidence="2" type="ORF">PF008_g32759</name>
</gene>
<dbReference type="Proteomes" id="UP000486351">
    <property type="component" value="Unassembled WGS sequence"/>
</dbReference>
<evidence type="ECO:0000313" key="2">
    <source>
        <dbReference type="EMBL" id="KAE9261797.1"/>
    </source>
</evidence>
<dbReference type="AlphaFoldDB" id="A0A6G0PYX1"/>
<name>A0A6G0PYX1_9STRA</name>
<evidence type="ECO:0000256" key="1">
    <source>
        <dbReference type="SAM" id="MobiDB-lite"/>
    </source>
</evidence>
<proteinExistence type="predicted"/>
<evidence type="ECO:0000313" key="3">
    <source>
        <dbReference type="Proteomes" id="UP000486351"/>
    </source>
</evidence>
<comment type="caution">
    <text evidence="2">The sequence shown here is derived from an EMBL/GenBank/DDBJ whole genome shotgun (WGS) entry which is preliminary data.</text>
</comment>
<protein>
    <submittedName>
        <fullName evidence="2">Uncharacterized protein</fullName>
    </submittedName>
</protein>